<accession>A0A364JVU7</accession>
<dbReference type="SUPFAM" id="SSF81324">
    <property type="entry name" value="Voltage-gated potassium channels"/>
    <property type="match status" value="1"/>
</dbReference>
<evidence type="ECO:0000313" key="3">
    <source>
        <dbReference type="Proteomes" id="UP000249453"/>
    </source>
</evidence>
<dbReference type="EMBL" id="QLMK01000005">
    <property type="protein sequence ID" value="RAK29087.1"/>
    <property type="molecule type" value="Genomic_DNA"/>
</dbReference>
<dbReference type="RefSeq" id="WP_111575250.1">
    <property type="nucleotide sequence ID" value="NZ_JBHEEY010000004.1"/>
</dbReference>
<keyword evidence="3" id="KW-1185">Reference proteome</keyword>
<dbReference type="Proteomes" id="UP000249453">
    <property type="component" value="Unassembled WGS sequence"/>
</dbReference>
<reference evidence="2 3" key="1">
    <citation type="submission" date="2018-06" db="EMBL/GenBank/DDBJ databases">
        <title>Genomic Encyclopedia of Type Strains, Phase IV (KMG-IV): sequencing the most valuable type-strain genomes for metagenomic binning, comparative biology and taxonomic classification.</title>
        <authorList>
            <person name="Goeker M."/>
        </authorList>
    </citation>
    <scope>NUCLEOTIDE SEQUENCE [LARGE SCALE GENOMIC DNA]</scope>
    <source>
        <strain evidence="2 3">DSM 26720</strain>
    </source>
</reference>
<gene>
    <name evidence="2" type="ORF">C7374_105138</name>
</gene>
<sequence length="114" mass="12816">MFEKISDPVISTKSFFKRLSKHGFYVFGFLVLSLALGAFGFMLIEGVSFKEAILFSSHIHAGLGPLQMPETYTGQMYIALLKLYSNLFFVAAFSAIAAPIVHRILHKMHLEDEK</sequence>
<feature type="transmembrane region" description="Helical" evidence="1">
    <location>
        <begin position="23"/>
        <end position="44"/>
    </location>
</feature>
<protein>
    <submittedName>
        <fullName evidence="2">Uncharacterized protein</fullName>
    </submittedName>
</protein>
<organism evidence="2 3">
    <name type="scientific">Falsochrobactrum ovis</name>
    <dbReference type="NCBI Taxonomy" id="1293442"/>
    <lineage>
        <taxon>Bacteria</taxon>
        <taxon>Pseudomonadati</taxon>
        <taxon>Pseudomonadota</taxon>
        <taxon>Alphaproteobacteria</taxon>
        <taxon>Hyphomicrobiales</taxon>
        <taxon>Brucellaceae</taxon>
        <taxon>Falsochrobactrum</taxon>
    </lineage>
</organism>
<keyword evidence="1" id="KW-1133">Transmembrane helix</keyword>
<feature type="transmembrane region" description="Helical" evidence="1">
    <location>
        <begin position="83"/>
        <end position="105"/>
    </location>
</feature>
<dbReference type="OrthoDB" id="465094at2"/>
<comment type="caution">
    <text evidence="2">The sequence shown here is derived from an EMBL/GenBank/DDBJ whole genome shotgun (WGS) entry which is preliminary data.</text>
</comment>
<proteinExistence type="predicted"/>
<evidence type="ECO:0000313" key="2">
    <source>
        <dbReference type="EMBL" id="RAK29087.1"/>
    </source>
</evidence>
<name>A0A364JVU7_9HYPH</name>
<keyword evidence="1" id="KW-0812">Transmembrane</keyword>
<evidence type="ECO:0000256" key="1">
    <source>
        <dbReference type="SAM" id="Phobius"/>
    </source>
</evidence>
<dbReference type="AlphaFoldDB" id="A0A364JVU7"/>
<keyword evidence="1" id="KW-0472">Membrane</keyword>